<sequence>MTRVSIPVLVTVMLLMFGGVAEAHKLKVFATATGAAIEGYAYFGTGGRARQSEVTVASPDGTVLGKTTTDDEGNFRYDATRRVDHVITVDGRDGHVASYTVAADELPQTLASGGDAAAAKPSAERTGAPIAAAPAASRTGEDADLKAFIDRSIARQIRPLREQIDAYQEKIRLHDVLGGLGYILGLGGLAFGLAQRRKRAGTGASDVTRGAQ</sequence>
<dbReference type="EMBL" id="JAEMUK010000026">
    <property type="protein sequence ID" value="MBJ7544024.1"/>
    <property type="molecule type" value="Genomic_DNA"/>
</dbReference>
<dbReference type="Proteomes" id="UP000623250">
    <property type="component" value="Unassembled WGS sequence"/>
</dbReference>
<dbReference type="RefSeq" id="WP_037238832.1">
    <property type="nucleotide sequence ID" value="NZ_JAEMUK010000026.1"/>
</dbReference>
<organism evidence="2 3">
    <name type="scientific">Rhodomicrobium udaipurense</name>
    <dbReference type="NCBI Taxonomy" id="1202716"/>
    <lineage>
        <taxon>Bacteria</taxon>
        <taxon>Pseudomonadati</taxon>
        <taxon>Pseudomonadota</taxon>
        <taxon>Alphaproteobacteria</taxon>
        <taxon>Hyphomicrobiales</taxon>
        <taxon>Hyphomicrobiaceae</taxon>
        <taxon>Rhodomicrobium</taxon>
    </lineage>
</organism>
<accession>A0A8I1GFF0</accession>
<keyword evidence="2" id="KW-0378">Hydrolase</keyword>
<keyword evidence="2" id="KW-0121">Carboxypeptidase</keyword>
<keyword evidence="3" id="KW-1185">Reference proteome</keyword>
<name>A0A8I1GFF0_9HYPH</name>
<comment type="caution">
    <text evidence="2">The sequence shown here is derived from an EMBL/GenBank/DDBJ whole genome shotgun (WGS) entry which is preliminary data.</text>
</comment>
<evidence type="ECO:0000313" key="3">
    <source>
        <dbReference type="Proteomes" id="UP000623250"/>
    </source>
</evidence>
<keyword evidence="1" id="KW-1133">Transmembrane helix</keyword>
<gene>
    <name evidence="2" type="ORF">JDN41_10705</name>
</gene>
<protein>
    <submittedName>
        <fullName evidence="2">Carboxypeptidase regulatory-like domain-containing protein</fullName>
    </submittedName>
</protein>
<keyword evidence="1" id="KW-0472">Membrane</keyword>
<evidence type="ECO:0000256" key="1">
    <source>
        <dbReference type="SAM" id="Phobius"/>
    </source>
</evidence>
<reference evidence="2 3" key="1">
    <citation type="submission" date="2020-12" db="EMBL/GenBank/DDBJ databases">
        <title>Revised draft genomes of Rhodomicrobium vannielii ATCC 17100 and Rhodomicrobium udaipurense JA643.</title>
        <authorList>
            <person name="Conners E.M."/>
            <person name="Davenport E.J."/>
            <person name="Bose A."/>
        </authorList>
    </citation>
    <scope>NUCLEOTIDE SEQUENCE [LARGE SCALE GENOMIC DNA]</scope>
    <source>
        <strain evidence="2 3">JA643</strain>
    </source>
</reference>
<proteinExistence type="predicted"/>
<dbReference type="AlphaFoldDB" id="A0A8I1GFF0"/>
<keyword evidence="2" id="KW-0645">Protease</keyword>
<evidence type="ECO:0000313" key="2">
    <source>
        <dbReference type="EMBL" id="MBJ7544024.1"/>
    </source>
</evidence>
<dbReference type="GO" id="GO:0004180">
    <property type="term" value="F:carboxypeptidase activity"/>
    <property type="evidence" value="ECO:0007669"/>
    <property type="project" value="UniProtKB-KW"/>
</dbReference>
<feature type="transmembrane region" description="Helical" evidence="1">
    <location>
        <begin position="176"/>
        <end position="194"/>
    </location>
</feature>
<keyword evidence="1" id="KW-0812">Transmembrane</keyword>